<evidence type="ECO:0000256" key="1">
    <source>
        <dbReference type="ARBA" id="ARBA00023002"/>
    </source>
</evidence>
<dbReference type="GO" id="GO:0005829">
    <property type="term" value="C:cytosol"/>
    <property type="evidence" value="ECO:0007669"/>
    <property type="project" value="TreeGrafter"/>
</dbReference>
<keyword evidence="4" id="KW-1185">Reference proteome</keyword>
<dbReference type="InterPro" id="IPR052019">
    <property type="entry name" value="F420H2_bilvrd_red/Heme_oxyg"/>
</dbReference>
<protein>
    <submittedName>
        <fullName evidence="3">Pyridoxamine 5'-phosphate oxidase</fullName>
    </submittedName>
</protein>
<sequence length="166" mass="18400">MSVAASMMGPMASWNEFDEQAPELAAVARRLMDAYTHKVLATLRKDGSPRVSGVETSFRDGELWTGSMPRAVKAADLRRDPRMALHVTSRDPDRDDPSSWEGDLKLAGRAVEIADAELLASFGLPGTDSHLFRIELTEVAWTRVSGDELVITAWREGVGVREFRRD</sequence>
<dbReference type="Proteomes" id="UP000238312">
    <property type="component" value="Unassembled WGS sequence"/>
</dbReference>
<dbReference type="SUPFAM" id="SSF50475">
    <property type="entry name" value="FMN-binding split barrel"/>
    <property type="match status" value="1"/>
</dbReference>
<dbReference type="InterPro" id="IPR012349">
    <property type="entry name" value="Split_barrel_FMN-bd"/>
</dbReference>
<dbReference type="Gene3D" id="2.30.110.10">
    <property type="entry name" value="Electron Transport, Fmn-binding Protein, Chain A"/>
    <property type="match status" value="1"/>
</dbReference>
<comment type="caution">
    <text evidence="3">The sequence shown here is derived from an EMBL/GenBank/DDBJ whole genome shotgun (WGS) entry which is preliminary data.</text>
</comment>
<dbReference type="PANTHER" id="PTHR35176:SF6">
    <property type="entry name" value="HEME OXYGENASE HI_0854-RELATED"/>
    <property type="match status" value="1"/>
</dbReference>
<proteinExistence type="predicted"/>
<gene>
    <name evidence="3" type="ORF">B0I32_106141</name>
</gene>
<keyword evidence="1" id="KW-0560">Oxidoreductase</keyword>
<feature type="domain" description="Pyridoxamine 5'-phosphate oxidase N-terminal" evidence="2">
    <location>
        <begin position="39"/>
        <end position="122"/>
    </location>
</feature>
<evidence type="ECO:0000313" key="3">
    <source>
        <dbReference type="EMBL" id="PRX66005.1"/>
    </source>
</evidence>
<dbReference type="InterPro" id="IPR011576">
    <property type="entry name" value="Pyridox_Oxase_N"/>
</dbReference>
<organism evidence="3 4">
    <name type="scientific">Nonomuraea fuscirosea</name>
    <dbReference type="NCBI Taxonomy" id="1291556"/>
    <lineage>
        <taxon>Bacteria</taxon>
        <taxon>Bacillati</taxon>
        <taxon>Actinomycetota</taxon>
        <taxon>Actinomycetes</taxon>
        <taxon>Streptosporangiales</taxon>
        <taxon>Streptosporangiaceae</taxon>
        <taxon>Nonomuraea</taxon>
    </lineage>
</organism>
<reference evidence="3 4" key="1">
    <citation type="submission" date="2018-03" db="EMBL/GenBank/DDBJ databases">
        <title>Genomic Encyclopedia of Type Strains, Phase III (KMG-III): the genomes of soil and plant-associated and newly described type strains.</title>
        <authorList>
            <person name="Whitman W."/>
        </authorList>
    </citation>
    <scope>NUCLEOTIDE SEQUENCE [LARGE SCALE GENOMIC DNA]</scope>
    <source>
        <strain evidence="3 4">CGMCC 4.7104</strain>
    </source>
</reference>
<evidence type="ECO:0000259" key="2">
    <source>
        <dbReference type="Pfam" id="PF01243"/>
    </source>
</evidence>
<dbReference type="EMBL" id="PVNG01000006">
    <property type="protein sequence ID" value="PRX66005.1"/>
    <property type="molecule type" value="Genomic_DNA"/>
</dbReference>
<name>A0A2T0N232_9ACTN</name>
<evidence type="ECO:0000313" key="4">
    <source>
        <dbReference type="Proteomes" id="UP000238312"/>
    </source>
</evidence>
<dbReference type="Pfam" id="PF01243">
    <property type="entry name" value="PNPOx_N"/>
    <property type="match status" value="1"/>
</dbReference>
<accession>A0A2T0N232</accession>
<dbReference type="PANTHER" id="PTHR35176">
    <property type="entry name" value="HEME OXYGENASE HI_0854-RELATED"/>
    <property type="match status" value="1"/>
</dbReference>
<dbReference type="AlphaFoldDB" id="A0A2T0N232"/>
<dbReference type="GO" id="GO:0070967">
    <property type="term" value="F:coenzyme F420 binding"/>
    <property type="evidence" value="ECO:0007669"/>
    <property type="project" value="TreeGrafter"/>
</dbReference>
<dbReference type="GO" id="GO:0016627">
    <property type="term" value="F:oxidoreductase activity, acting on the CH-CH group of donors"/>
    <property type="evidence" value="ECO:0007669"/>
    <property type="project" value="TreeGrafter"/>
</dbReference>